<evidence type="ECO:0000256" key="1">
    <source>
        <dbReference type="PIRSR" id="PIRSR634015-1"/>
    </source>
</evidence>
<dbReference type="Proteomes" id="UP000000851">
    <property type="component" value="Chromosome"/>
</dbReference>
<dbReference type="HOGENOM" id="CLU_015077_1_0_11"/>
<dbReference type="PANTHER" id="PTHR45726:SF3">
    <property type="entry name" value="LEUKOTRIENE A-4 HYDROLASE"/>
    <property type="match status" value="1"/>
</dbReference>
<dbReference type="InParanoid" id="C7Q4P1"/>
<dbReference type="InterPro" id="IPR034015">
    <property type="entry name" value="M1_LTA4H"/>
</dbReference>
<evidence type="ECO:0000313" key="5">
    <source>
        <dbReference type="EMBL" id="ACU72010.1"/>
    </source>
</evidence>
<dbReference type="SUPFAM" id="SSF55486">
    <property type="entry name" value="Metalloproteases ('zincins'), catalytic domain"/>
    <property type="match status" value="1"/>
</dbReference>
<keyword evidence="3" id="KW-0812">Transmembrane</keyword>
<keyword evidence="5" id="KW-0031">Aminopeptidase</keyword>
<dbReference type="AlphaFoldDB" id="C7Q4P1"/>
<comment type="cofactor">
    <cofactor evidence="2">
        <name>Zn(2+)</name>
        <dbReference type="ChEBI" id="CHEBI:29105"/>
    </cofactor>
    <text evidence="2">Binds 1 zinc ion per subunit.</text>
</comment>
<dbReference type="InterPro" id="IPR027268">
    <property type="entry name" value="Peptidase_M4/M1_CTD_sf"/>
</dbReference>
<keyword evidence="2" id="KW-0862">Zinc</keyword>
<name>C7Q4P1_CATAD</name>
<dbReference type="InterPro" id="IPR014782">
    <property type="entry name" value="Peptidase_M1_dom"/>
</dbReference>
<feature type="transmembrane region" description="Helical" evidence="3">
    <location>
        <begin position="12"/>
        <end position="34"/>
    </location>
</feature>
<dbReference type="GO" id="GO:0004177">
    <property type="term" value="F:aminopeptidase activity"/>
    <property type="evidence" value="ECO:0007669"/>
    <property type="project" value="UniProtKB-KW"/>
</dbReference>
<evidence type="ECO:0000256" key="2">
    <source>
        <dbReference type="PIRSR" id="PIRSR634015-3"/>
    </source>
</evidence>
<keyword evidence="3" id="KW-0472">Membrane</keyword>
<feature type="domain" description="Peptidase M1 membrane alanine aminopeptidase" evidence="4">
    <location>
        <begin position="351"/>
        <end position="487"/>
    </location>
</feature>
<accession>C7Q4P1</accession>
<dbReference type="GO" id="GO:0008237">
    <property type="term" value="F:metallopeptidase activity"/>
    <property type="evidence" value="ECO:0007669"/>
    <property type="project" value="InterPro"/>
</dbReference>
<keyword evidence="5" id="KW-0645">Protease</keyword>
<keyword evidence="5" id="KW-0378">Hydrolase</keyword>
<feature type="binding site" evidence="2">
    <location>
        <position position="360"/>
    </location>
    <ligand>
        <name>Zn(2+)</name>
        <dbReference type="ChEBI" id="CHEBI:29105"/>
        <note>catalytic</note>
    </ligand>
</feature>
<dbReference type="PANTHER" id="PTHR45726">
    <property type="entry name" value="LEUKOTRIENE A-4 HYDROLASE"/>
    <property type="match status" value="1"/>
</dbReference>
<dbReference type="EMBL" id="CP001700">
    <property type="protein sequence ID" value="ACU72010.1"/>
    <property type="molecule type" value="Genomic_DNA"/>
</dbReference>
<sequence precursor="true">MTAGVSGLRRAGLWVPLGGAAMSVVAAAFIAAPLGPHPLPLPSQIEGASIDSSTAVGDYAATGKSVVAAAHGDPTAPADARYTVSLKSDDTGHSWSGTEQISFANSGTVPITEFWIRLWGNGDASCGATQPERISDLSGGSVAETQQNCTAFRIVLDRALAPGASAQVGFNLAIDVPTRRDRFGVNGVDTYVGNALAVLAVKDEHGWELPPYVDFGESFYSLTADYDVTLDHPATLQVPSTGTVAGETTAANRVITHITAPKVRDFSWSAGAFHHDSVVSGTGVEIDAYWPNSESDSNCRSLMHYAAQAMDAYAARFGAYPYPRFTIVFDEFGAAFDGMEYPNYALASAYQGAVAHEVAHQWWFALVGDDQYRHPWLDEAFAEYSAEEFQGSTTPAHNCDWIASDERMDDSMDTYEKAGDNLYHDAIYHEGTCMLFDLENTIGRAAMDQMLRGLSTEFEYGVVQPSDVRAMAQKVSGRDLSAFWAKWRNTGD</sequence>
<organism evidence="5 6">
    <name type="scientific">Catenulispora acidiphila (strain DSM 44928 / JCM 14897 / NBRC 102108 / NRRL B-24433 / ID139908)</name>
    <dbReference type="NCBI Taxonomy" id="479433"/>
    <lineage>
        <taxon>Bacteria</taxon>
        <taxon>Bacillati</taxon>
        <taxon>Actinomycetota</taxon>
        <taxon>Actinomycetes</taxon>
        <taxon>Catenulisporales</taxon>
        <taxon>Catenulisporaceae</taxon>
        <taxon>Catenulispora</taxon>
    </lineage>
</organism>
<feature type="active site" description="Proton acceptor" evidence="1">
    <location>
        <position position="357"/>
    </location>
</feature>
<evidence type="ECO:0000256" key="3">
    <source>
        <dbReference type="SAM" id="Phobius"/>
    </source>
</evidence>
<dbReference type="KEGG" id="cai:Caci_3101"/>
<dbReference type="OrthoDB" id="100605at2"/>
<dbReference type="STRING" id="479433.Caci_3101"/>
<dbReference type="Pfam" id="PF01433">
    <property type="entry name" value="Peptidase_M1"/>
    <property type="match status" value="1"/>
</dbReference>
<evidence type="ECO:0000313" key="6">
    <source>
        <dbReference type="Proteomes" id="UP000000851"/>
    </source>
</evidence>
<gene>
    <name evidence="5" type="ordered locus">Caci_3101</name>
</gene>
<dbReference type="CDD" id="cd09604">
    <property type="entry name" value="M1_APN_like"/>
    <property type="match status" value="1"/>
</dbReference>
<dbReference type="GO" id="GO:0008270">
    <property type="term" value="F:zinc ion binding"/>
    <property type="evidence" value="ECO:0007669"/>
    <property type="project" value="InterPro"/>
</dbReference>
<evidence type="ECO:0000259" key="4">
    <source>
        <dbReference type="Pfam" id="PF01433"/>
    </source>
</evidence>
<protein>
    <submittedName>
        <fullName evidence="5">Peptidase M1 membrane alanine aminopeptidase</fullName>
    </submittedName>
</protein>
<feature type="binding site" evidence="2">
    <location>
        <position position="356"/>
    </location>
    <ligand>
        <name>Zn(2+)</name>
        <dbReference type="ChEBI" id="CHEBI:29105"/>
        <note>catalytic</note>
    </ligand>
</feature>
<dbReference type="Gene3D" id="1.10.390.10">
    <property type="entry name" value="Neutral Protease Domain 2"/>
    <property type="match status" value="1"/>
</dbReference>
<keyword evidence="2" id="KW-0479">Metal-binding</keyword>
<reference evidence="5 6" key="1">
    <citation type="journal article" date="2009" name="Stand. Genomic Sci.">
        <title>Complete genome sequence of Catenulispora acidiphila type strain (ID 139908).</title>
        <authorList>
            <person name="Copeland A."/>
            <person name="Lapidus A."/>
            <person name="Glavina Del Rio T."/>
            <person name="Nolan M."/>
            <person name="Lucas S."/>
            <person name="Chen F."/>
            <person name="Tice H."/>
            <person name="Cheng J.F."/>
            <person name="Bruce D."/>
            <person name="Goodwin L."/>
            <person name="Pitluck S."/>
            <person name="Mikhailova N."/>
            <person name="Pati A."/>
            <person name="Ivanova N."/>
            <person name="Mavromatis K."/>
            <person name="Chen A."/>
            <person name="Palaniappan K."/>
            <person name="Chain P."/>
            <person name="Land M."/>
            <person name="Hauser L."/>
            <person name="Chang Y.J."/>
            <person name="Jeffries C.D."/>
            <person name="Chertkov O."/>
            <person name="Brettin T."/>
            <person name="Detter J.C."/>
            <person name="Han C."/>
            <person name="Ali Z."/>
            <person name="Tindall B.J."/>
            <person name="Goker M."/>
            <person name="Bristow J."/>
            <person name="Eisen J.A."/>
            <person name="Markowitz V."/>
            <person name="Hugenholtz P."/>
            <person name="Kyrpides N.C."/>
            <person name="Klenk H.P."/>
        </authorList>
    </citation>
    <scope>NUCLEOTIDE SEQUENCE [LARGE SCALE GENOMIC DNA]</scope>
    <source>
        <strain evidence="6">DSM 44928 / JCM 14897 / NBRC 102108 / NRRL B-24433 / ID139908</strain>
    </source>
</reference>
<feature type="active site" description="Proton donor" evidence="1">
    <location>
        <position position="428"/>
    </location>
</feature>
<feature type="binding site" evidence="2">
    <location>
        <position position="379"/>
    </location>
    <ligand>
        <name>Zn(2+)</name>
        <dbReference type="ChEBI" id="CHEBI:29105"/>
        <note>catalytic</note>
    </ligand>
</feature>
<proteinExistence type="predicted"/>
<keyword evidence="6" id="KW-1185">Reference proteome</keyword>
<dbReference type="eggNOG" id="COG0308">
    <property type="taxonomic scope" value="Bacteria"/>
</dbReference>
<keyword evidence="3" id="KW-1133">Transmembrane helix</keyword>